<dbReference type="AlphaFoldDB" id="A0A2V3PMG9"/>
<organism evidence="3 4">
    <name type="scientific">Dysgonomonas alginatilytica</name>
    <dbReference type="NCBI Taxonomy" id="1605892"/>
    <lineage>
        <taxon>Bacteria</taxon>
        <taxon>Pseudomonadati</taxon>
        <taxon>Bacteroidota</taxon>
        <taxon>Bacteroidia</taxon>
        <taxon>Bacteroidales</taxon>
        <taxon>Dysgonomonadaceae</taxon>
        <taxon>Dysgonomonas</taxon>
    </lineage>
</organism>
<sequence length="262" mass="29945">MKEKIAVLGIDIQNDFTQPTGALFVNGADADVRRMATFIEEYGSSIDYVALTMDSHQPIHIANQHYWKDKEGYPPALFTVIHAEDVESEKWMPQFNQDRALGYLKALEEKAEVCTIWPAHCIQGSKGWSINEILIKALYSWSINEGKTYDLFYKGTHQATEHYSIFKAAVEFEDSEETKLNKELLSSLEEFDKIIIMGEAADYCVANSLNDILEFSPHLAKRVIVLSDCISWINPENERAIKMYEKAKLQGVRFATSDQFRD</sequence>
<accession>A0A2V3PMG9</accession>
<keyword evidence="2" id="KW-0378">Hydrolase</keyword>
<dbReference type="InterPro" id="IPR052347">
    <property type="entry name" value="Isochorismatase_Nicotinamidase"/>
</dbReference>
<gene>
    <name evidence="3" type="ORF">CLV62_11876</name>
</gene>
<protein>
    <submittedName>
        <fullName evidence="3">Nicotinamidase-related amidase</fullName>
    </submittedName>
</protein>
<dbReference type="EMBL" id="QICL01000018">
    <property type="protein sequence ID" value="PXV62687.1"/>
    <property type="molecule type" value="Genomic_DNA"/>
</dbReference>
<comment type="caution">
    <text evidence="3">The sequence shown here is derived from an EMBL/GenBank/DDBJ whole genome shotgun (WGS) entry which is preliminary data.</text>
</comment>
<dbReference type="Gene3D" id="3.40.50.850">
    <property type="entry name" value="Isochorismatase-like"/>
    <property type="match status" value="1"/>
</dbReference>
<proteinExistence type="inferred from homology"/>
<dbReference type="SUPFAM" id="SSF52499">
    <property type="entry name" value="Isochorismatase-like hydrolases"/>
    <property type="match status" value="1"/>
</dbReference>
<evidence type="ECO:0000256" key="2">
    <source>
        <dbReference type="ARBA" id="ARBA00022801"/>
    </source>
</evidence>
<dbReference type="GO" id="GO:0016787">
    <property type="term" value="F:hydrolase activity"/>
    <property type="evidence" value="ECO:0007669"/>
    <property type="project" value="UniProtKB-KW"/>
</dbReference>
<dbReference type="Proteomes" id="UP000247973">
    <property type="component" value="Unassembled WGS sequence"/>
</dbReference>
<comment type="similarity">
    <text evidence="1">Belongs to the isochorismatase family.</text>
</comment>
<reference evidence="3 4" key="1">
    <citation type="submission" date="2018-03" db="EMBL/GenBank/DDBJ databases">
        <title>Genomic Encyclopedia of Archaeal and Bacterial Type Strains, Phase II (KMG-II): from individual species to whole genera.</title>
        <authorList>
            <person name="Goeker M."/>
        </authorList>
    </citation>
    <scope>NUCLEOTIDE SEQUENCE [LARGE SCALE GENOMIC DNA]</scope>
    <source>
        <strain evidence="3 4">DSM 100214</strain>
    </source>
</reference>
<dbReference type="InterPro" id="IPR036380">
    <property type="entry name" value="Isochorismatase-like_sf"/>
</dbReference>
<evidence type="ECO:0000313" key="4">
    <source>
        <dbReference type="Proteomes" id="UP000247973"/>
    </source>
</evidence>
<dbReference type="PANTHER" id="PTHR11080:SF2">
    <property type="entry name" value="LD05707P"/>
    <property type="match status" value="1"/>
</dbReference>
<evidence type="ECO:0000256" key="1">
    <source>
        <dbReference type="ARBA" id="ARBA00006336"/>
    </source>
</evidence>
<dbReference type="PANTHER" id="PTHR11080">
    <property type="entry name" value="PYRAZINAMIDASE/NICOTINAMIDASE"/>
    <property type="match status" value="1"/>
</dbReference>
<name>A0A2V3PMG9_9BACT</name>
<evidence type="ECO:0000313" key="3">
    <source>
        <dbReference type="EMBL" id="PXV62687.1"/>
    </source>
</evidence>
<keyword evidence="4" id="KW-1185">Reference proteome</keyword>
<dbReference type="RefSeq" id="WP_110311354.1">
    <property type="nucleotide sequence ID" value="NZ_QICL01000018.1"/>
</dbReference>
<dbReference type="OrthoDB" id="9791276at2"/>